<protein>
    <submittedName>
        <fullName evidence="2">Uncharacterized protein</fullName>
    </submittedName>
</protein>
<accession>A0A927R5D2</accession>
<gene>
    <name evidence="2" type="ORF">H4W31_003017</name>
</gene>
<evidence type="ECO:0000313" key="3">
    <source>
        <dbReference type="Proteomes" id="UP000649753"/>
    </source>
</evidence>
<sequence length="93" mass="9086">MLAYAGGSGASMQTTKVDPVPTQPGAAALAAITDLDPASLQRLLESTGSTPGSGVHLDQVLPAGTTRSNGDGASGAEPTAQANPVACCRVLPV</sequence>
<comment type="caution">
    <text evidence="2">The sequence shown here is derived from an EMBL/GenBank/DDBJ whole genome shotgun (WGS) entry which is preliminary data.</text>
</comment>
<dbReference type="RefSeq" id="WP_192767232.1">
    <property type="nucleotide sequence ID" value="NZ_JADBEB010000001.1"/>
</dbReference>
<dbReference type="Proteomes" id="UP000649753">
    <property type="component" value="Unassembled WGS sequence"/>
</dbReference>
<evidence type="ECO:0000256" key="1">
    <source>
        <dbReference type="SAM" id="MobiDB-lite"/>
    </source>
</evidence>
<evidence type="ECO:0000313" key="2">
    <source>
        <dbReference type="EMBL" id="MBE1487379.1"/>
    </source>
</evidence>
<reference evidence="2" key="1">
    <citation type="submission" date="2020-10" db="EMBL/GenBank/DDBJ databases">
        <title>Sequencing the genomes of 1000 actinobacteria strains.</title>
        <authorList>
            <person name="Klenk H.-P."/>
        </authorList>
    </citation>
    <scope>NUCLEOTIDE SEQUENCE</scope>
    <source>
        <strain evidence="2">DSM 46832</strain>
    </source>
</reference>
<feature type="region of interest" description="Disordered" evidence="1">
    <location>
        <begin position="1"/>
        <end position="22"/>
    </location>
</feature>
<dbReference type="EMBL" id="JADBEB010000001">
    <property type="protein sequence ID" value="MBE1487379.1"/>
    <property type="molecule type" value="Genomic_DNA"/>
</dbReference>
<organism evidence="2 3">
    <name type="scientific">Plantactinospora soyae</name>
    <dbReference type="NCBI Taxonomy" id="1544732"/>
    <lineage>
        <taxon>Bacteria</taxon>
        <taxon>Bacillati</taxon>
        <taxon>Actinomycetota</taxon>
        <taxon>Actinomycetes</taxon>
        <taxon>Micromonosporales</taxon>
        <taxon>Micromonosporaceae</taxon>
        <taxon>Plantactinospora</taxon>
    </lineage>
</organism>
<keyword evidence="3" id="KW-1185">Reference proteome</keyword>
<feature type="region of interest" description="Disordered" evidence="1">
    <location>
        <begin position="44"/>
        <end position="81"/>
    </location>
</feature>
<dbReference type="AlphaFoldDB" id="A0A927R5D2"/>
<proteinExistence type="predicted"/>
<name>A0A927R5D2_9ACTN</name>